<keyword evidence="2" id="KW-1185">Reference proteome</keyword>
<sequence>MGRNADKMILVFSWRENGACFYPSYETKIDRFGGKGFLVRKMLGSHTPLNVSDAGTINSQRYREILEAYLRLFGPGLQFYRR</sequence>
<gene>
    <name evidence="1" type="ORF">TNCV_2878431</name>
</gene>
<reference evidence="1" key="1">
    <citation type="submission" date="2020-08" db="EMBL/GenBank/DDBJ databases">
        <title>Multicomponent nature underlies the extraordinary mechanical properties of spider dragline silk.</title>
        <authorList>
            <person name="Kono N."/>
            <person name="Nakamura H."/>
            <person name="Mori M."/>
            <person name="Yoshida Y."/>
            <person name="Ohtoshi R."/>
            <person name="Malay A.D."/>
            <person name="Moran D.A.P."/>
            <person name="Tomita M."/>
            <person name="Numata K."/>
            <person name="Arakawa K."/>
        </authorList>
    </citation>
    <scope>NUCLEOTIDE SEQUENCE</scope>
</reference>
<accession>A0A8X6W1E4</accession>
<protein>
    <submittedName>
        <fullName evidence="1">Uncharacterized protein</fullName>
    </submittedName>
</protein>
<proteinExistence type="predicted"/>
<organism evidence="1 2">
    <name type="scientific">Trichonephila clavipes</name>
    <name type="common">Golden silk orbweaver</name>
    <name type="synonym">Nephila clavipes</name>
    <dbReference type="NCBI Taxonomy" id="2585209"/>
    <lineage>
        <taxon>Eukaryota</taxon>
        <taxon>Metazoa</taxon>
        <taxon>Ecdysozoa</taxon>
        <taxon>Arthropoda</taxon>
        <taxon>Chelicerata</taxon>
        <taxon>Arachnida</taxon>
        <taxon>Araneae</taxon>
        <taxon>Araneomorphae</taxon>
        <taxon>Entelegynae</taxon>
        <taxon>Araneoidea</taxon>
        <taxon>Nephilidae</taxon>
        <taxon>Trichonephila</taxon>
    </lineage>
</organism>
<comment type="caution">
    <text evidence="1">The sequence shown here is derived from an EMBL/GenBank/DDBJ whole genome shotgun (WGS) entry which is preliminary data.</text>
</comment>
<evidence type="ECO:0000313" key="2">
    <source>
        <dbReference type="Proteomes" id="UP000887159"/>
    </source>
</evidence>
<dbReference type="AlphaFoldDB" id="A0A8X6W1E4"/>
<name>A0A8X6W1E4_TRICX</name>
<dbReference type="Proteomes" id="UP000887159">
    <property type="component" value="Unassembled WGS sequence"/>
</dbReference>
<dbReference type="EMBL" id="BMAU01021376">
    <property type="protein sequence ID" value="GFY26512.1"/>
    <property type="molecule type" value="Genomic_DNA"/>
</dbReference>
<evidence type="ECO:0000313" key="1">
    <source>
        <dbReference type="EMBL" id="GFY26512.1"/>
    </source>
</evidence>